<evidence type="ECO:0000313" key="4">
    <source>
        <dbReference type="EMBL" id="QJR36289.1"/>
    </source>
</evidence>
<dbReference type="InterPro" id="IPR036291">
    <property type="entry name" value="NAD(P)-bd_dom_sf"/>
</dbReference>
<keyword evidence="5" id="KW-1185">Reference proteome</keyword>
<organism evidence="4 5">
    <name type="scientific">Gemmatimonas groenlandica</name>
    <dbReference type="NCBI Taxonomy" id="2732249"/>
    <lineage>
        <taxon>Bacteria</taxon>
        <taxon>Pseudomonadati</taxon>
        <taxon>Gemmatimonadota</taxon>
        <taxon>Gemmatimonadia</taxon>
        <taxon>Gemmatimonadales</taxon>
        <taxon>Gemmatimonadaceae</taxon>
        <taxon>Gemmatimonas</taxon>
    </lineage>
</organism>
<dbReference type="GO" id="GO:0016491">
    <property type="term" value="F:oxidoreductase activity"/>
    <property type="evidence" value="ECO:0007669"/>
    <property type="project" value="UniProtKB-KW"/>
</dbReference>
<evidence type="ECO:0000313" key="5">
    <source>
        <dbReference type="Proteomes" id="UP000500938"/>
    </source>
</evidence>
<evidence type="ECO:0000259" key="2">
    <source>
        <dbReference type="Pfam" id="PF03435"/>
    </source>
</evidence>
<name>A0A6M4IR89_9BACT</name>
<feature type="domain" description="Saccharopine dehydrogenase NADP binding" evidence="2">
    <location>
        <begin position="4"/>
        <end position="124"/>
    </location>
</feature>
<dbReference type="InterPro" id="IPR005097">
    <property type="entry name" value="Sacchrp_dh_NADP-bd"/>
</dbReference>
<sequence>MRMLVLGAGLQGTACTYDLLKNPSVTQVVLADVRVGTLPAFLAPFTGPRLEAIALDVRDADAVRAVFSRCDAVMSAIPYYFNAPLAAIAVEMGVHFADLGGNTEIVQEQKKLDAAAKAKGISVIPDTGLAPGMVNVIAQHGIDQFDTVDSVKLFVGGLPQTPEPPLGYQIAYSIEGMVDYYTTESLVVRHGQPAHVSALSELESVLFADPVGELEAFHTAGGLSTMVYRYAGVIPTMEYKTLRFPGHARVMEAIRDLGLLGNEAVDVKGQQVVPRDVFVRVAGEKLRKGKPDLVALRVVVRGTKDGVSGTRSWEVLDRYDAEHGISAMMRTTGYTLSITGQLQASGAITAGVHTPDECMPATRYFAMLAERGVMVTELTS</sequence>
<evidence type="ECO:0000259" key="3">
    <source>
        <dbReference type="Pfam" id="PF16653"/>
    </source>
</evidence>
<dbReference type="SUPFAM" id="SSF55347">
    <property type="entry name" value="Glyceraldehyde-3-phosphate dehydrogenase-like, C-terminal domain"/>
    <property type="match status" value="1"/>
</dbReference>
<accession>A0A6M4IR89</accession>
<dbReference type="Pfam" id="PF16653">
    <property type="entry name" value="Sacchrp_dh_C"/>
    <property type="match status" value="1"/>
</dbReference>
<gene>
    <name evidence="4" type="ORF">HKW67_12630</name>
</gene>
<dbReference type="SUPFAM" id="SSF51735">
    <property type="entry name" value="NAD(P)-binding Rossmann-fold domains"/>
    <property type="match status" value="1"/>
</dbReference>
<dbReference type="RefSeq" id="WP_171225722.1">
    <property type="nucleotide sequence ID" value="NZ_CP053085.1"/>
</dbReference>
<dbReference type="PANTHER" id="PTHR11133">
    <property type="entry name" value="SACCHAROPINE DEHYDROGENASE"/>
    <property type="match status" value="1"/>
</dbReference>
<proteinExistence type="predicted"/>
<dbReference type="Pfam" id="PF03435">
    <property type="entry name" value="Sacchrp_dh_NADP"/>
    <property type="match status" value="1"/>
</dbReference>
<dbReference type="KEGG" id="ggr:HKW67_12630"/>
<dbReference type="Proteomes" id="UP000500938">
    <property type="component" value="Chromosome"/>
</dbReference>
<dbReference type="InterPro" id="IPR051168">
    <property type="entry name" value="AASS"/>
</dbReference>
<dbReference type="Gene3D" id="3.30.360.10">
    <property type="entry name" value="Dihydrodipicolinate Reductase, domain 2"/>
    <property type="match status" value="1"/>
</dbReference>
<dbReference type="InterPro" id="IPR032095">
    <property type="entry name" value="Sacchrp_dh-like_C"/>
</dbReference>
<evidence type="ECO:0000256" key="1">
    <source>
        <dbReference type="ARBA" id="ARBA00023002"/>
    </source>
</evidence>
<feature type="domain" description="Saccharopine dehydrogenase-like C-terminal" evidence="3">
    <location>
        <begin position="128"/>
        <end position="373"/>
    </location>
</feature>
<dbReference type="PANTHER" id="PTHR11133:SF22">
    <property type="entry name" value="ALPHA-AMINOADIPIC SEMIALDEHYDE SYNTHASE, MITOCHONDRIAL"/>
    <property type="match status" value="1"/>
</dbReference>
<dbReference type="EMBL" id="CP053085">
    <property type="protein sequence ID" value="QJR36289.1"/>
    <property type="molecule type" value="Genomic_DNA"/>
</dbReference>
<dbReference type="AlphaFoldDB" id="A0A6M4IR89"/>
<reference evidence="4 5" key="1">
    <citation type="submission" date="2020-05" db="EMBL/GenBank/DDBJ databases">
        <title>Complete genome sequence of Gemmatimonas greenlandica TET16.</title>
        <authorList>
            <person name="Zeng Y."/>
        </authorList>
    </citation>
    <scope>NUCLEOTIDE SEQUENCE [LARGE SCALE GENOMIC DNA]</scope>
    <source>
        <strain evidence="4 5">TET16</strain>
    </source>
</reference>
<protein>
    <submittedName>
        <fullName evidence="4">Saccharopine dehydrogenase</fullName>
    </submittedName>
</protein>
<dbReference type="Gene3D" id="3.40.50.720">
    <property type="entry name" value="NAD(P)-binding Rossmann-like Domain"/>
    <property type="match status" value="1"/>
</dbReference>
<keyword evidence="1" id="KW-0560">Oxidoreductase</keyword>